<keyword evidence="2" id="KW-1185">Reference proteome</keyword>
<protein>
    <submittedName>
        <fullName evidence="1">Uncharacterized protein</fullName>
    </submittedName>
</protein>
<name>L8JC17_9GAMM</name>
<reference evidence="1 2" key="1">
    <citation type="submission" date="2012-12" db="EMBL/GenBank/DDBJ databases">
        <title>Genome Assembly of Photobacterium sp. AK15.</title>
        <authorList>
            <person name="Khatri I."/>
            <person name="Vaidya B."/>
            <person name="Srinivas T.N.R."/>
            <person name="Subramanian S."/>
            <person name="Pinnaka A."/>
        </authorList>
    </citation>
    <scope>NUCLEOTIDE SEQUENCE [LARGE SCALE GENOMIC DNA]</scope>
    <source>
        <strain evidence="1 2">AK15</strain>
    </source>
</reference>
<dbReference type="EMBL" id="AMZO01000020">
    <property type="protein sequence ID" value="ELR65099.1"/>
    <property type="molecule type" value="Genomic_DNA"/>
</dbReference>
<evidence type="ECO:0000313" key="1">
    <source>
        <dbReference type="EMBL" id="ELR65099.1"/>
    </source>
</evidence>
<evidence type="ECO:0000313" key="2">
    <source>
        <dbReference type="Proteomes" id="UP000011134"/>
    </source>
</evidence>
<comment type="caution">
    <text evidence="1">The sequence shown here is derived from an EMBL/GenBank/DDBJ whole genome shotgun (WGS) entry which is preliminary data.</text>
</comment>
<sequence length="58" mass="6162">MTGAPRDGIDCKRESGSLSANGIESFIQLIIVEVVVQFGYTNGSTGHFSPFASKQEPS</sequence>
<accession>L8JC17</accession>
<dbReference type="AlphaFoldDB" id="L8JC17"/>
<proteinExistence type="predicted"/>
<dbReference type="Proteomes" id="UP000011134">
    <property type="component" value="Unassembled WGS sequence"/>
</dbReference>
<organism evidence="1 2">
    <name type="scientific">Photobacterium marinum</name>
    <dbReference type="NCBI Taxonomy" id="1056511"/>
    <lineage>
        <taxon>Bacteria</taxon>
        <taxon>Pseudomonadati</taxon>
        <taxon>Pseudomonadota</taxon>
        <taxon>Gammaproteobacteria</taxon>
        <taxon>Vibrionales</taxon>
        <taxon>Vibrionaceae</taxon>
        <taxon>Photobacterium</taxon>
    </lineage>
</organism>
<gene>
    <name evidence="1" type="ORF">C942_01671</name>
</gene>